<dbReference type="InterPro" id="IPR017853">
    <property type="entry name" value="GH"/>
</dbReference>
<dbReference type="Proteomes" id="UP001589828">
    <property type="component" value="Unassembled WGS sequence"/>
</dbReference>
<comment type="caution">
    <text evidence="2">The sequence shown here is derived from an EMBL/GenBank/DDBJ whole genome shotgun (WGS) entry which is preliminary data.</text>
</comment>
<accession>A0ABV6L5G4</accession>
<name>A0ABV6L5G4_9SPHI</name>
<keyword evidence="1" id="KW-0732">Signal</keyword>
<reference evidence="2 3" key="1">
    <citation type="submission" date="2024-09" db="EMBL/GenBank/DDBJ databases">
        <authorList>
            <person name="Sun Q."/>
            <person name="Mori K."/>
        </authorList>
    </citation>
    <scope>NUCLEOTIDE SEQUENCE [LARGE SCALE GENOMIC DNA]</scope>
    <source>
        <strain evidence="2 3">NCAIM B.02415</strain>
    </source>
</reference>
<evidence type="ECO:0000313" key="3">
    <source>
        <dbReference type="Proteomes" id="UP001589828"/>
    </source>
</evidence>
<dbReference type="EMBL" id="JBHLTS010000021">
    <property type="protein sequence ID" value="MFC0514720.1"/>
    <property type="molecule type" value="Genomic_DNA"/>
</dbReference>
<dbReference type="SUPFAM" id="SSF51445">
    <property type="entry name" value="(Trans)glycosidases"/>
    <property type="match status" value="1"/>
</dbReference>
<dbReference type="RefSeq" id="WP_377022563.1">
    <property type="nucleotide sequence ID" value="NZ_JBHLTS010000021.1"/>
</dbReference>
<evidence type="ECO:0000313" key="2">
    <source>
        <dbReference type="EMBL" id="MFC0514720.1"/>
    </source>
</evidence>
<dbReference type="Gene3D" id="3.20.20.80">
    <property type="entry name" value="Glycosidases"/>
    <property type="match status" value="1"/>
</dbReference>
<feature type="signal peptide" evidence="1">
    <location>
        <begin position="1"/>
        <end position="22"/>
    </location>
</feature>
<evidence type="ECO:0000256" key="1">
    <source>
        <dbReference type="SAM" id="SignalP"/>
    </source>
</evidence>
<proteinExistence type="predicted"/>
<gene>
    <name evidence="2" type="ORF">ACFFGT_10945</name>
</gene>
<feature type="chain" id="PRO_5045061471" evidence="1">
    <location>
        <begin position="23"/>
        <end position="858"/>
    </location>
</feature>
<organism evidence="2 3">
    <name type="scientific">Mucilaginibacter angelicae</name>
    <dbReference type="NCBI Taxonomy" id="869718"/>
    <lineage>
        <taxon>Bacteria</taxon>
        <taxon>Pseudomonadati</taxon>
        <taxon>Bacteroidota</taxon>
        <taxon>Sphingobacteriia</taxon>
        <taxon>Sphingobacteriales</taxon>
        <taxon>Sphingobacteriaceae</taxon>
        <taxon>Mucilaginibacter</taxon>
    </lineage>
</organism>
<protein>
    <submittedName>
        <fullName evidence="2">Membrane or secreted protein</fullName>
    </submittedName>
</protein>
<sequence length="858" mass="96442">MKYYILLTVISIFSMFAQPAHAQQSKNLVYMDKQGRLRWEKDKSEVYLFGVNYTVPFAYGYRSMKAMNKDIEKEIDEDTYHMARMGVNAFRVHIWDTEISDSAGNLLQNEHLKLFDYLLYRLKQRNIRIIITTIAFYGNGYPQKDEPSIGFSAKYGKGPVTHIEEGIKAQENYIKQLLQHVNPYTKINYRDEPDIIGTELNNEPAHSGPKSEVTTYINRLEAAARSTGWSKPIFYNISQNPSYADAVAKSNVNGFSFQWYPTGLVEGHEQKGNFLPNVDHYQIPFDTIPEFKNKARMIYEFDAADVLQSCLYPAIARSFKQAGFQWVTQFAYDPLGNGYANTEYQTHYLNLAYTPAKAISYLIATRVFRQLPKEKKYGTYPADSVFDAYHVSYNQSMSEMNTAGEFYYSGTTSSAPADVKKLEHIAGVGSSAIIQYRGYGAYFLDKLKNGIWRLEVMPDAITVRDPFSKPSPDREAVHIQWHDQPMQISLTELGNDFNIKAVNTGNDYSTTAANGSFTIKPGTYLLFVKGSSITNLKSEKTMGAIGLNEFVAPQPFSKDPFVRHIPATEISAGKEFTIKAKIINIDPDAKVTLMVNKPFGWPAAIVMEKSTPYDYSATIPAAQITSGMLNYHILIQQGDKYLSFPGGHEGAPASWNYLNTESWQTFVAAPLGNLSLFNATTDRENANTYFSGPGRSGGVQYISGETTGQLAFKAATAAIRRNQEMGFQLYIGDKIKDRLPEVASYGKMVIRARMQTGQNGKLRVALINKDASAYAAYIAMGDQYKNIEIPLSAFKPDSNLMVPRPYPGFQSLWFKAGSFSGLSIPQFDKLEITTVDDLTADQLNKPYSIEIESVWLEN</sequence>
<keyword evidence="3" id="KW-1185">Reference proteome</keyword>